<keyword evidence="5" id="KW-1185">Reference proteome</keyword>
<dbReference type="InterPro" id="IPR001763">
    <property type="entry name" value="Rhodanese-like_dom"/>
</dbReference>
<evidence type="ECO:0000256" key="2">
    <source>
        <dbReference type="ARBA" id="ARBA00022737"/>
    </source>
</evidence>
<sequence length="269" mass="30027">MKHIISAADLERRLNEPDLVILDATIPKVAGSVSTNEKRRIKGARFFDIKKTFSDATSAFPNTLPTAEQFKRECRKLGINTTSFIVVYDDWGIYSSPRAWWMFRTMGHDKVAVLDGGLPEWENQGYETEPVSEQKYVSGNFKATLNPAAVKDFDFIRSNIEENKALVIDARSSDRFHSRVPEPRADLRSGHIKGAINIPYTEVLEAGKFKSKEQLKEVLRGLEGETKPLVFSCGSGITACIVALASESVLGNDKAIYDGSWTEYAQLTN</sequence>
<dbReference type="InterPro" id="IPR045078">
    <property type="entry name" value="TST/MPST-like"/>
</dbReference>
<feature type="domain" description="Rhodanese" evidence="3">
    <location>
        <begin position="161"/>
        <end position="269"/>
    </location>
</feature>
<dbReference type="CDD" id="cd01448">
    <property type="entry name" value="TST_Repeat_1"/>
    <property type="match status" value="1"/>
</dbReference>
<dbReference type="PANTHER" id="PTHR11364:SF27">
    <property type="entry name" value="SULFURTRANSFERASE"/>
    <property type="match status" value="1"/>
</dbReference>
<dbReference type="Proteomes" id="UP000707206">
    <property type="component" value="Unassembled WGS sequence"/>
</dbReference>
<dbReference type="Gene3D" id="3.40.250.10">
    <property type="entry name" value="Rhodanese-like domain"/>
    <property type="match status" value="2"/>
</dbReference>
<evidence type="ECO:0000256" key="1">
    <source>
        <dbReference type="ARBA" id="ARBA00022679"/>
    </source>
</evidence>
<dbReference type="GO" id="GO:0004792">
    <property type="term" value="F:thiosulfate-cyanide sulfurtransferase activity"/>
    <property type="evidence" value="ECO:0007669"/>
    <property type="project" value="TreeGrafter"/>
</dbReference>
<protein>
    <submittedName>
        <fullName evidence="4">Sulfurtransferase</fullName>
    </submittedName>
</protein>
<comment type="caution">
    <text evidence="4">The sequence shown here is derived from an EMBL/GenBank/DDBJ whole genome shotgun (WGS) entry which is preliminary data.</text>
</comment>
<feature type="domain" description="Rhodanese" evidence="3">
    <location>
        <begin position="15"/>
        <end position="130"/>
    </location>
</feature>
<dbReference type="PROSITE" id="PS50206">
    <property type="entry name" value="RHODANESE_3"/>
    <property type="match status" value="2"/>
</dbReference>
<reference evidence="4" key="1">
    <citation type="submission" date="2019-07" db="EMBL/GenBank/DDBJ databases">
        <authorList>
            <person name="De-Chao Zhang Q."/>
        </authorList>
    </citation>
    <scope>NUCLEOTIDE SEQUENCE</scope>
    <source>
        <strain evidence="4">TP-CH-4</strain>
    </source>
</reference>
<proteinExistence type="predicted"/>
<evidence type="ECO:0000313" key="4">
    <source>
        <dbReference type="EMBL" id="NHF60553.1"/>
    </source>
</evidence>
<dbReference type="CDD" id="cd01449">
    <property type="entry name" value="TST_Repeat_2"/>
    <property type="match status" value="1"/>
</dbReference>
<evidence type="ECO:0000259" key="3">
    <source>
        <dbReference type="PROSITE" id="PS50206"/>
    </source>
</evidence>
<organism evidence="4 5">
    <name type="scientific">Pelagihabitans pacificus</name>
    <dbReference type="NCBI Taxonomy" id="2696054"/>
    <lineage>
        <taxon>Bacteria</taxon>
        <taxon>Pseudomonadati</taxon>
        <taxon>Bacteroidota</taxon>
        <taxon>Flavobacteriia</taxon>
        <taxon>Flavobacteriales</taxon>
        <taxon>Flavobacteriaceae</taxon>
        <taxon>Pelagihabitans</taxon>
    </lineage>
</organism>
<reference evidence="4" key="2">
    <citation type="submission" date="2020-03" db="EMBL/GenBank/DDBJ databases">
        <title>Flavobacteriaceae bacterium strain TP-CH-4, a member of the family Flavobacteriaceae isolated from a deep-sea seamount.</title>
        <authorList>
            <person name="Zhang D.-C."/>
        </authorList>
    </citation>
    <scope>NUCLEOTIDE SEQUENCE</scope>
    <source>
        <strain evidence="4">TP-CH-4</strain>
    </source>
</reference>
<keyword evidence="1" id="KW-0808">Transferase</keyword>
<dbReference type="SUPFAM" id="SSF52821">
    <property type="entry name" value="Rhodanese/Cell cycle control phosphatase"/>
    <property type="match status" value="2"/>
</dbReference>
<name>A0A967AWQ9_9FLAO</name>
<dbReference type="EMBL" id="VIKU02000004">
    <property type="protein sequence ID" value="NHF60553.1"/>
    <property type="molecule type" value="Genomic_DNA"/>
</dbReference>
<dbReference type="Pfam" id="PF00581">
    <property type="entry name" value="Rhodanese"/>
    <property type="match status" value="2"/>
</dbReference>
<dbReference type="RefSeq" id="WP_152575049.1">
    <property type="nucleotide sequence ID" value="NZ_VIKU02000004.1"/>
</dbReference>
<dbReference type="PANTHER" id="PTHR11364">
    <property type="entry name" value="THIOSULFATE SULFERTANSFERASE"/>
    <property type="match status" value="1"/>
</dbReference>
<keyword evidence="2" id="KW-0677">Repeat</keyword>
<evidence type="ECO:0000313" key="5">
    <source>
        <dbReference type="Proteomes" id="UP000707206"/>
    </source>
</evidence>
<dbReference type="FunFam" id="3.40.250.10:FF:000001">
    <property type="entry name" value="Sulfurtransferase"/>
    <property type="match status" value="1"/>
</dbReference>
<gene>
    <name evidence="4" type="ORF">FK220_014455</name>
</gene>
<accession>A0A967AWQ9</accession>
<dbReference type="AlphaFoldDB" id="A0A967AWQ9"/>
<dbReference type="InterPro" id="IPR036873">
    <property type="entry name" value="Rhodanese-like_dom_sf"/>
</dbReference>
<dbReference type="SMART" id="SM00450">
    <property type="entry name" value="RHOD"/>
    <property type="match status" value="2"/>
</dbReference>